<dbReference type="HAMAP" id="MF_01147">
    <property type="entry name" value="Lgt"/>
    <property type="match status" value="1"/>
</dbReference>
<evidence type="ECO:0000256" key="6">
    <source>
        <dbReference type="ARBA" id="ARBA00023136"/>
    </source>
</evidence>
<feature type="transmembrane region" description="Helical" evidence="7">
    <location>
        <begin position="244"/>
        <end position="271"/>
    </location>
</feature>
<comment type="similarity">
    <text evidence="1 7">Belongs to the Lgt family.</text>
</comment>
<dbReference type="GO" id="GO:0008961">
    <property type="term" value="F:phosphatidylglycerol-prolipoprotein diacylglyceryl transferase activity"/>
    <property type="evidence" value="ECO:0007669"/>
    <property type="project" value="UniProtKB-UniRule"/>
</dbReference>
<evidence type="ECO:0000256" key="4">
    <source>
        <dbReference type="ARBA" id="ARBA00022692"/>
    </source>
</evidence>
<dbReference type="GO" id="GO:0042158">
    <property type="term" value="P:lipoprotein biosynthetic process"/>
    <property type="evidence" value="ECO:0007669"/>
    <property type="project" value="UniProtKB-UniRule"/>
</dbReference>
<feature type="transmembrane region" description="Helical" evidence="7">
    <location>
        <begin position="32"/>
        <end position="51"/>
    </location>
</feature>
<comment type="pathway">
    <text evidence="7">Protein modification; lipoprotein biosynthesis (diacylglyceryl transfer).</text>
</comment>
<dbReference type="PANTHER" id="PTHR30589">
    <property type="entry name" value="PROLIPOPROTEIN DIACYLGLYCERYL TRANSFERASE"/>
    <property type="match status" value="1"/>
</dbReference>
<feature type="transmembrane region" description="Helical" evidence="7">
    <location>
        <begin position="67"/>
        <end position="90"/>
    </location>
</feature>
<comment type="subcellular location">
    <subcellularLocation>
        <location evidence="7">Cell membrane</location>
        <topology evidence="7">Multi-pass membrane protein</topology>
    </subcellularLocation>
</comment>
<dbReference type="InterPro" id="IPR001640">
    <property type="entry name" value="Lgt"/>
</dbReference>
<feature type="transmembrane region" description="Helical" evidence="7">
    <location>
        <begin position="189"/>
        <end position="208"/>
    </location>
</feature>
<keyword evidence="6 7" id="KW-0472">Membrane</keyword>
<evidence type="ECO:0000313" key="8">
    <source>
        <dbReference type="EMBL" id="GAX87906.1"/>
    </source>
</evidence>
<evidence type="ECO:0000313" key="9">
    <source>
        <dbReference type="Proteomes" id="UP000217944"/>
    </source>
</evidence>
<gene>
    <name evidence="7" type="primary">lgt</name>
    <name evidence="8" type="ORF">LNAT_P1203</name>
</gene>
<keyword evidence="3 7" id="KW-0808">Transferase</keyword>
<dbReference type="AlphaFoldDB" id="A0A292YF64"/>
<dbReference type="Proteomes" id="UP000217944">
    <property type="component" value="Unassembled WGS sequence"/>
</dbReference>
<dbReference type="UniPathway" id="UPA00664"/>
<keyword evidence="9" id="KW-1185">Reference proteome</keyword>
<evidence type="ECO:0000256" key="1">
    <source>
        <dbReference type="ARBA" id="ARBA00007150"/>
    </source>
</evidence>
<proteinExistence type="inferred from homology"/>
<name>A0A292YF64_9BACT</name>
<sequence>MKIGKMDNLINFWQHVYSHINPVAINLGPFHIHWYAIMYITALVLGYYLGVKFGEKFGFSKKIIDEYFIWTEIGIILGARFGYILFYMPNNSYYLSHPWEAFNPFVNGKFVGIAGMSYHGAVIGFIIATLLFYKIKKVDLWKLVDVVALAVPLAYVFGRIGNFLNERIVGRITDIPWGVYIDGALRHPIGLYEAFFEGFVSFLIIYFYYKKFYKCRGELISLYLITYGIFRSICELWREPDPQLGFIISNFTMGQILSLFLIIGGIGLFYYRRKKCRN</sequence>
<comment type="catalytic activity">
    <reaction evidence="7">
        <text>L-cysteinyl-[prolipoprotein] + a 1,2-diacyl-sn-glycero-3-phospho-(1'-sn-glycerol) = an S-1,2-diacyl-sn-glyceryl-L-cysteinyl-[prolipoprotein] + sn-glycerol 1-phosphate + H(+)</text>
        <dbReference type="Rhea" id="RHEA:56712"/>
        <dbReference type="Rhea" id="RHEA-COMP:14679"/>
        <dbReference type="Rhea" id="RHEA-COMP:14680"/>
        <dbReference type="ChEBI" id="CHEBI:15378"/>
        <dbReference type="ChEBI" id="CHEBI:29950"/>
        <dbReference type="ChEBI" id="CHEBI:57685"/>
        <dbReference type="ChEBI" id="CHEBI:64716"/>
        <dbReference type="ChEBI" id="CHEBI:140658"/>
        <dbReference type="EC" id="2.5.1.145"/>
    </reaction>
</comment>
<feature type="transmembrane region" description="Helical" evidence="7">
    <location>
        <begin position="140"/>
        <end position="158"/>
    </location>
</feature>
<dbReference type="EMBL" id="BDME01000002">
    <property type="protein sequence ID" value="GAX87906.1"/>
    <property type="molecule type" value="Genomic_DNA"/>
</dbReference>
<dbReference type="NCBIfam" id="TIGR00544">
    <property type="entry name" value="lgt"/>
    <property type="match status" value="1"/>
</dbReference>
<dbReference type="EC" id="2.5.1.145" evidence="7"/>
<comment type="caution">
    <text evidence="8">The sequence shown here is derived from an EMBL/GenBank/DDBJ whole genome shotgun (WGS) entry which is preliminary data.</text>
</comment>
<evidence type="ECO:0000256" key="3">
    <source>
        <dbReference type="ARBA" id="ARBA00022679"/>
    </source>
</evidence>
<dbReference type="Pfam" id="PF01790">
    <property type="entry name" value="LGT"/>
    <property type="match status" value="1"/>
</dbReference>
<evidence type="ECO:0000256" key="2">
    <source>
        <dbReference type="ARBA" id="ARBA00022475"/>
    </source>
</evidence>
<keyword evidence="2 7" id="KW-1003">Cell membrane</keyword>
<feature type="transmembrane region" description="Helical" evidence="7">
    <location>
        <begin position="110"/>
        <end position="133"/>
    </location>
</feature>
<evidence type="ECO:0000256" key="7">
    <source>
        <dbReference type="HAMAP-Rule" id="MF_01147"/>
    </source>
</evidence>
<comment type="function">
    <text evidence="7">Catalyzes the transfer of the diacylglyceryl group from phosphatidylglycerol to the sulfhydryl group of the N-terminal cysteine of a prolipoprotein, the first step in the formation of mature lipoproteins.</text>
</comment>
<protein>
    <recommendedName>
        <fullName evidence="7">Phosphatidylglycerol--prolipoprotein diacylglyceryl transferase</fullName>
        <ecNumber evidence="7">2.5.1.145</ecNumber>
    </recommendedName>
</protein>
<evidence type="ECO:0000256" key="5">
    <source>
        <dbReference type="ARBA" id="ARBA00022989"/>
    </source>
</evidence>
<feature type="transmembrane region" description="Helical" evidence="7">
    <location>
        <begin position="220"/>
        <end position="238"/>
    </location>
</feature>
<feature type="binding site" evidence="7">
    <location>
        <position position="159"/>
    </location>
    <ligand>
        <name>a 1,2-diacyl-sn-glycero-3-phospho-(1'-sn-glycerol)</name>
        <dbReference type="ChEBI" id="CHEBI:64716"/>
    </ligand>
</feature>
<keyword evidence="4 7" id="KW-0812">Transmembrane</keyword>
<organism evidence="8 9">
    <name type="scientific">Lebetimonas natsushimae</name>
    <dbReference type="NCBI Taxonomy" id="1936991"/>
    <lineage>
        <taxon>Bacteria</taxon>
        <taxon>Pseudomonadati</taxon>
        <taxon>Campylobacterota</taxon>
        <taxon>Epsilonproteobacteria</taxon>
        <taxon>Nautiliales</taxon>
        <taxon>Nautiliaceae</taxon>
        <taxon>Lebetimonas</taxon>
    </lineage>
</organism>
<dbReference type="GO" id="GO:0005886">
    <property type="term" value="C:plasma membrane"/>
    <property type="evidence" value="ECO:0007669"/>
    <property type="project" value="UniProtKB-SubCell"/>
</dbReference>
<keyword evidence="8" id="KW-0449">Lipoprotein</keyword>
<reference evidence="8 9" key="1">
    <citation type="journal article" date="2017" name="Syst. Appl. Microbiol.">
        <title>Lebetimonas natsushimae sp. nov., a novel strictly anaerobic, moderately thermophilic chemoautotroph isolated from a deep-sea hydrothermal vent polychaete nest in the Mid-Okinawa Trough.</title>
        <authorList>
            <person name="Nagata R."/>
            <person name="Takaki Y."/>
            <person name="Tame A."/>
            <person name="Nunoura T."/>
            <person name="Muto H."/>
            <person name="Mino S."/>
            <person name="Sawayama S."/>
            <person name="Takai K."/>
            <person name="Nakagawa S."/>
        </authorList>
    </citation>
    <scope>NUCLEOTIDE SEQUENCE [LARGE SCALE GENOMIC DNA]</scope>
    <source>
        <strain evidence="8 9">HS1857</strain>
    </source>
</reference>
<accession>A0A292YF64</accession>
<keyword evidence="5 7" id="KW-1133">Transmembrane helix</keyword>
<dbReference type="PANTHER" id="PTHR30589:SF0">
    <property type="entry name" value="PHOSPHATIDYLGLYCEROL--PROLIPOPROTEIN DIACYLGLYCERYL TRANSFERASE"/>
    <property type="match status" value="1"/>
</dbReference>